<sequence length="149" mass="16760">MNFSFSLLSQIEESSENILETHNEFRAEVGVPPLVWNETLTDYAQDYAHERSEDCNMEHSMGPYGENLVVSSEDPSIVDAVKFWSTEKTDYDPVSGTCIGGGHNFGHYTQVVARKTTSVGYAKIKCKNESYFIICSYYPFGNIEGEPAY</sequence>
<dbReference type="CDD" id="cd05381">
    <property type="entry name" value="CAP_PR-1"/>
    <property type="match status" value="1"/>
</dbReference>
<dbReference type="PROSITE" id="PS01010">
    <property type="entry name" value="CRISP_2"/>
    <property type="match status" value="1"/>
</dbReference>
<dbReference type="InterPro" id="IPR035940">
    <property type="entry name" value="CAP_sf"/>
</dbReference>
<accession>A0ABR2BPT2</accession>
<keyword evidence="3" id="KW-1185">Reference proteome</keyword>
<evidence type="ECO:0000313" key="2">
    <source>
        <dbReference type="EMBL" id="KAK8509158.1"/>
    </source>
</evidence>
<dbReference type="Gene3D" id="3.40.33.10">
    <property type="entry name" value="CAP"/>
    <property type="match status" value="1"/>
</dbReference>
<dbReference type="Proteomes" id="UP001472677">
    <property type="component" value="Unassembled WGS sequence"/>
</dbReference>
<gene>
    <name evidence="2" type="ORF">V6N12_018246</name>
</gene>
<evidence type="ECO:0000313" key="3">
    <source>
        <dbReference type="Proteomes" id="UP001472677"/>
    </source>
</evidence>
<organism evidence="2 3">
    <name type="scientific">Hibiscus sabdariffa</name>
    <name type="common">roselle</name>
    <dbReference type="NCBI Taxonomy" id="183260"/>
    <lineage>
        <taxon>Eukaryota</taxon>
        <taxon>Viridiplantae</taxon>
        <taxon>Streptophyta</taxon>
        <taxon>Embryophyta</taxon>
        <taxon>Tracheophyta</taxon>
        <taxon>Spermatophyta</taxon>
        <taxon>Magnoliopsida</taxon>
        <taxon>eudicotyledons</taxon>
        <taxon>Gunneridae</taxon>
        <taxon>Pentapetalae</taxon>
        <taxon>rosids</taxon>
        <taxon>malvids</taxon>
        <taxon>Malvales</taxon>
        <taxon>Malvaceae</taxon>
        <taxon>Malvoideae</taxon>
        <taxon>Hibiscus</taxon>
    </lineage>
</organism>
<dbReference type="InterPro" id="IPR018244">
    <property type="entry name" value="Allrgn_V5/Tpx1_CS"/>
</dbReference>
<dbReference type="PANTHER" id="PTHR10334">
    <property type="entry name" value="CYSTEINE-RICH SECRETORY PROTEIN-RELATED"/>
    <property type="match status" value="1"/>
</dbReference>
<comment type="caution">
    <text evidence="2">The sequence shown here is derived from an EMBL/GenBank/DDBJ whole genome shotgun (WGS) entry which is preliminary data.</text>
</comment>
<dbReference type="InterPro" id="IPR014044">
    <property type="entry name" value="CAP_dom"/>
</dbReference>
<dbReference type="SMART" id="SM00198">
    <property type="entry name" value="SCP"/>
    <property type="match status" value="1"/>
</dbReference>
<dbReference type="Pfam" id="PF00188">
    <property type="entry name" value="CAP"/>
    <property type="match status" value="1"/>
</dbReference>
<feature type="domain" description="SCP" evidence="1">
    <location>
        <begin position="13"/>
        <end position="145"/>
    </location>
</feature>
<reference evidence="2 3" key="1">
    <citation type="journal article" date="2024" name="G3 (Bethesda)">
        <title>Genome assembly of Hibiscus sabdariffa L. provides insights into metabolisms of medicinal natural products.</title>
        <authorList>
            <person name="Kim T."/>
        </authorList>
    </citation>
    <scope>NUCLEOTIDE SEQUENCE [LARGE SCALE GENOMIC DNA]</scope>
    <source>
        <strain evidence="2">TK-2024</strain>
        <tissue evidence="2">Old leaves</tissue>
    </source>
</reference>
<name>A0ABR2BPT2_9ROSI</name>
<protein>
    <recommendedName>
        <fullName evidence="1">SCP domain-containing protein</fullName>
    </recommendedName>
</protein>
<dbReference type="PRINTS" id="PR00837">
    <property type="entry name" value="V5TPXLIKE"/>
</dbReference>
<dbReference type="InterPro" id="IPR001283">
    <property type="entry name" value="CRISP-related"/>
</dbReference>
<dbReference type="SUPFAM" id="SSF55797">
    <property type="entry name" value="PR-1-like"/>
    <property type="match status" value="1"/>
</dbReference>
<evidence type="ECO:0000259" key="1">
    <source>
        <dbReference type="SMART" id="SM00198"/>
    </source>
</evidence>
<dbReference type="EMBL" id="JBBPBM010000093">
    <property type="protein sequence ID" value="KAK8509158.1"/>
    <property type="molecule type" value="Genomic_DNA"/>
</dbReference>
<proteinExistence type="predicted"/>